<feature type="domain" description="Yip1" evidence="6">
    <location>
        <begin position="9"/>
        <end position="176"/>
    </location>
</feature>
<reference evidence="7 8" key="1">
    <citation type="submission" date="2020-08" db="EMBL/GenBank/DDBJ databases">
        <title>Genome public.</title>
        <authorList>
            <person name="Liu C."/>
            <person name="Sun Q."/>
        </authorList>
    </citation>
    <scope>NUCLEOTIDE SEQUENCE [LARGE SCALE GENOMIC DNA]</scope>
    <source>
        <strain evidence="7 8">NSJ-56</strain>
    </source>
</reference>
<evidence type="ECO:0000313" key="8">
    <source>
        <dbReference type="Proteomes" id="UP000646484"/>
    </source>
</evidence>
<comment type="caution">
    <text evidence="7">The sequence shown here is derived from an EMBL/GenBank/DDBJ whole genome shotgun (WGS) entry which is preliminary data.</text>
</comment>
<evidence type="ECO:0000256" key="5">
    <source>
        <dbReference type="SAM" id="Phobius"/>
    </source>
</evidence>
<dbReference type="EMBL" id="JACOOH010000002">
    <property type="protein sequence ID" value="MBC5620592.1"/>
    <property type="molecule type" value="Genomic_DNA"/>
</dbReference>
<keyword evidence="2 5" id="KW-0812">Transmembrane</keyword>
<dbReference type="Proteomes" id="UP000646484">
    <property type="component" value="Unassembled WGS sequence"/>
</dbReference>
<evidence type="ECO:0000259" key="6">
    <source>
        <dbReference type="Pfam" id="PF04893"/>
    </source>
</evidence>
<feature type="transmembrane region" description="Helical" evidence="5">
    <location>
        <begin position="74"/>
        <end position="95"/>
    </location>
</feature>
<keyword evidence="4 5" id="KW-0472">Membrane</keyword>
<feature type="transmembrane region" description="Helical" evidence="5">
    <location>
        <begin position="35"/>
        <end position="54"/>
    </location>
</feature>
<organism evidence="7 8">
    <name type="scientific">Butyricimonas hominis</name>
    <dbReference type="NCBI Taxonomy" id="2763032"/>
    <lineage>
        <taxon>Bacteria</taxon>
        <taxon>Pseudomonadati</taxon>
        <taxon>Bacteroidota</taxon>
        <taxon>Bacteroidia</taxon>
        <taxon>Bacteroidales</taxon>
        <taxon>Odoribacteraceae</taxon>
        <taxon>Butyricimonas</taxon>
    </lineage>
</organism>
<name>A0ABR7CYJ6_9BACT</name>
<feature type="transmembrane region" description="Helical" evidence="5">
    <location>
        <begin position="132"/>
        <end position="149"/>
    </location>
</feature>
<accession>A0ABR7CYJ6</accession>
<dbReference type="InterPro" id="IPR006977">
    <property type="entry name" value="Yip1_dom"/>
</dbReference>
<protein>
    <submittedName>
        <fullName evidence="7">YIP1 family protein</fullName>
    </submittedName>
</protein>
<dbReference type="RefSeq" id="WP_186975315.1">
    <property type="nucleotide sequence ID" value="NZ_JACOOH010000002.1"/>
</dbReference>
<sequence length="193" mass="21020">MNLIDRAKNILFSPKTEWEKIQGETIPHVKMLTTYLLWLALIPAVAAFIGWGVIGHKVLFVRVAGFGLGIRYALMQFVSVIGGAYLTALAFYLVAPHFGAKKDFDKAFQLAAYCYTAVCAGGVFYIMWSLSFLAGIAGLYGLYILWLGVKPMLEVPEEKVTNYFIVALLCMVVISIVLGAILGAVTGVGTTLV</sequence>
<evidence type="ECO:0000313" key="7">
    <source>
        <dbReference type="EMBL" id="MBC5620592.1"/>
    </source>
</evidence>
<evidence type="ECO:0000256" key="4">
    <source>
        <dbReference type="ARBA" id="ARBA00023136"/>
    </source>
</evidence>
<feature type="transmembrane region" description="Helical" evidence="5">
    <location>
        <begin position="161"/>
        <end position="185"/>
    </location>
</feature>
<comment type="subcellular location">
    <subcellularLocation>
        <location evidence="1">Membrane</location>
        <topology evidence="1">Multi-pass membrane protein</topology>
    </subcellularLocation>
</comment>
<evidence type="ECO:0000256" key="1">
    <source>
        <dbReference type="ARBA" id="ARBA00004141"/>
    </source>
</evidence>
<evidence type="ECO:0000256" key="2">
    <source>
        <dbReference type="ARBA" id="ARBA00022692"/>
    </source>
</evidence>
<proteinExistence type="predicted"/>
<gene>
    <name evidence="7" type="ORF">H8S64_05725</name>
</gene>
<evidence type="ECO:0000256" key="3">
    <source>
        <dbReference type="ARBA" id="ARBA00022989"/>
    </source>
</evidence>
<dbReference type="Pfam" id="PF04893">
    <property type="entry name" value="Yip1"/>
    <property type="match status" value="1"/>
</dbReference>
<feature type="transmembrane region" description="Helical" evidence="5">
    <location>
        <begin position="107"/>
        <end position="126"/>
    </location>
</feature>
<keyword evidence="3 5" id="KW-1133">Transmembrane helix</keyword>
<keyword evidence="8" id="KW-1185">Reference proteome</keyword>